<dbReference type="EMBL" id="LBWB01000038">
    <property type="protein sequence ID" value="KKQ98366.1"/>
    <property type="molecule type" value="Genomic_DNA"/>
</dbReference>
<dbReference type="AlphaFoldDB" id="A0A0G0Q9J3"/>
<dbReference type="Pfam" id="PF07068">
    <property type="entry name" value="Gp23"/>
    <property type="match status" value="1"/>
</dbReference>
<organism evidence="2 3">
    <name type="scientific">Candidatus Woesebacteria bacterium GW2011_GWB1_39_12</name>
    <dbReference type="NCBI Taxonomy" id="1618574"/>
    <lineage>
        <taxon>Bacteria</taxon>
        <taxon>Candidatus Woeseibacteriota</taxon>
    </lineage>
</organism>
<gene>
    <name evidence="2" type="ORF">UT24_C0038G0013</name>
</gene>
<proteinExistence type="predicted"/>
<dbReference type="STRING" id="1618574.UT24_C0038G0013"/>
<evidence type="ECO:0000313" key="3">
    <source>
        <dbReference type="Proteomes" id="UP000033881"/>
    </source>
</evidence>
<name>A0A0G0Q9J3_9BACT</name>
<evidence type="ECO:0000256" key="1">
    <source>
        <dbReference type="ARBA" id="ARBA00004328"/>
    </source>
</evidence>
<evidence type="ECO:0000313" key="2">
    <source>
        <dbReference type="EMBL" id="KKQ98366.1"/>
    </source>
</evidence>
<dbReference type="Proteomes" id="UP000033881">
    <property type="component" value="Unassembled WGS sequence"/>
</dbReference>
<reference evidence="2 3" key="1">
    <citation type="journal article" date="2015" name="Nature">
        <title>rRNA introns, odd ribosomes, and small enigmatic genomes across a large radiation of phyla.</title>
        <authorList>
            <person name="Brown C.T."/>
            <person name="Hug L.A."/>
            <person name="Thomas B.C."/>
            <person name="Sharon I."/>
            <person name="Castelle C.J."/>
            <person name="Singh A."/>
            <person name="Wilkins M.J."/>
            <person name="Williams K.H."/>
            <person name="Banfield J.F."/>
        </authorList>
    </citation>
    <scope>NUCLEOTIDE SEQUENCE [LARGE SCALE GENOMIC DNA]</scope>
</reference>
<comment type="caution">
    <text evidence="2">The sequence shown here is derived from an EMBL/GenBank/DDBJ whole genome shotgun (WGS) entry which is preliminary data.</text>
</comment>
<dbReference type="Gene3D" id="3.30.2320.40">
    <property type="match status" value="1"/>
</dbReference>
<dbReference type="InterPro" id="IPR010762">
    <property type="entry name" value="Gp23/Gp24_T4-like"/>
</dbReference>
<comment type="subcellular location">
    <subcellularLocation>
        <location evidence="1">Virion</location>
    </subcellularLocation>
</comment>
<sequence>MLAYPITDNRVAGGALGSVLGTTIWGLENEPHIPEIDIKVNSISIEAETKKLKAKWTPELQQDIQAYQNLDAEVELTSLLSEHVALEIDQEILEDLVKGATGQVAYWSRRPGKFLDRYAGAGIVNSANESIMGADFTGNVSEWYETLLETINDVSAQIHRKTLRGGATYMVVSPEVASILEMTAGFRASVTHDEDKGEAGTVKLGTINKKWEIYVDPYFLRNIILVGRKGNSFLESGYVYAPYVPLQVTPTIFDPETFTPRKAIMTRFGRKMIRPDMFGLIVIEDMVG</sequence>
<accession>A0A0G0Q9J3</accession>
<protein>
    <submittedName>
        <fullName evidence="2">Gp23 major capsid protein</fullName>
    </submittedName>
</protein>